<keyword evidence="6" id="KW-0342">GTP-binding</keyword>
<dbReference type="PRINTS" id="PR00627">
    <property type="entry name" value="GTPRANTC4"/>
</dbReference>
<dbReference type="SMART" id="SM00175">
    <property type="entry name" value="RAB"/>
    <property type="match status" value="1"/>
</dbReference>
<dbReference type="FunFam" id="3.40.50.300:FF:000131">
    <property type="entry name" value="GTP-binding nuclear protein Ran"/>
    <property type="match status" value="1"/>
</dbReference>
<keyword evidence="10" id="KW-1185">Reference proteome</keyword>
<evidence type="ECO:0000256" key="2">
    <source>
        <dbReference type="ARBA" id="ARBA00008028"/>
    </source>
</evidence>
<dbReference type="PANTHER" id="PTHR24071">
    <property type="entry name" value="RAN GTPASE"/>
    <property type="match status" value="1"/>
</dbReference>
<accession>A0A2J7QJE7</accession>
<dbReference type="SUPFAM" id="SSF52540">
    <property type="entry name" value="P-loop containing nucleoside triphosphate hydrolases"/>
    <property type="match status" value="1"/>
</dbReference>
<dbReference type="SMART" id="SM00173">
    <property type="entry name" value="RAS"/>
    <property type="match status" value="1"/>
</dbReference>
<dbReference type="InterPro" id="IPR027417">
    <property type="entry name" value="P-loop_NTPase"/>
</dbReference>
<name>A0A2J7QJE7_9NEOP</name>
<evidence type="ECO:0000256" key="1">
    <source>
        <dbReference type="ARBA" id="ARBA00004123"/>
    </source>
</evidence>
<keyword evidence="4" id="KW-0547">Nucleotide-binding</keyword>
<dbReference type="STRING" id="105785.A0A2J7QJE7"/>
<evidence type="ECO:0000313" key="9">
    <source>
        <dbReference type="EMBL" id="PNF28698.1"/>
    </source>
</evidence>
<dbReference type="Gene3D" id="3.30.420.10">
    <property type="entry name" value="Ribonuclease H-like superfamily/Ribonuclease H"/>
    <property type="match status" value="1"/>
</dbReference>
<feature type="transmembrane region" description="Helical" evidence="8">
    <location>
        <begin position="198"/>
        <end position="218"/>
    </location>
</feature>
<dbReference type="SMART" id="SM00174">
    <property type="entry name" value="RHO"/>
    <property type="match status" value="1"/>
</dbReference>
<dbReference type="PROSITE" id="PS51419">
    <property type="entry name" value="RAB"/>
    <property type="match status" value="1"/>
</dbReference>
<organism evidence="9 10">
    <name type="scientific">Cryptotermes secundus</name>
    <dbReference type="NCBI Taxonomy" id="105785"/>
    <lineage>
        <taxon>Eukaryota</taxon>
        <taxon>Metazoa</taxon>
        <taxon>Ecdysozoa</taxon>
        <taxon>Arthropoda</taxon>
        <taxon>Hexapoda</taxon>
        <taxon>Insecta</taxon>
        <taxon>Pterygota</taxon>
        <taxon>Neoptera</taxon>
        <taxon>Polyneoptera</taxon>
        <taxon>Dictyoptera</taxon>
        <taxon>Blattodea</taxon>
        <taxon>Blattoidea</taxon>
        <taxon>Termitoidae</taxon>
        <taxon>Kalotermitidae</taxon>
        <taxon>Cryptotermitinae</taxon>
        <taxon>Cryptotermes</taxon>
    </lineage>
</organism>
<evidence type="ECO:0000256" key="3">
    <source>
        <dbReference type="ARBA" id="ARBA00022448"/>
    </source>
</evidence>
<comment type="caution">
    <text evidence="9">The sequence shown here is derived from an EMBL/GenBank/DDBJ whole genome shotgun (WGS) entry which is preliminary data.</text>
</comment>
<dbReference type="PROSITE" id="PS51418">
    <property type="entry name" value="RAN"/>
    <property type="match status" value="1"/>
</dbReference>
<keyword evidence="5" id="KW-0653">Protein transport</keyword>
<evidence type="ECO:0000256" key="6">
    <source>
        <dbReference type="ARBA" id="ARBA00023134"/>
    </source>
</evidence>
<feature type="transmembrane region" description="Helical" evidence="8">
    <location>
        <begin position="505"/>
        <end position="525"/>
    </location>
</feature>
<proteinExistence type="inferred from homology"/>
<dbReference type="InterPro" id="IPR005225">
    <property type="entry name" value="Small_GTP-bd"/>
</dbReference>
<gene>
    <name evidence="9" type="primary">Ran</name>
    <name evidence="9" type="ORF">B7P43_G07867</name>
</gene>
<dbReference type="InParanoid" id="A0A2J7QJE7"/>
<evidence type="ECO:0000256" key="7">
    <source>
        <dbReference type="ARBA" id="ARBA00023242"/>
    </source>
</evidence>
<evidence type="ECO:0000256" key="4">
    <source>
        <dbReference type="ARBA" id="ARBA00022741"/>
    </source>
</evidence>
<dbReference type="OrthoDB" id="48625at2759"/>
<dbReference type="EMBL" id="NEVH01013556">
    <property type="protein sequence ID" value="PNF28698.1"/>
    <property type="molecule type" value="Genomic_DNA"/>
</dbReference>
<comment type="similarity">
    <text evidence="2">Belongs to the small GTPase superfamily. Ran family.</text>
</comment>
<reference evidence="9 10" key="1">
    <citation type="submission" date="2017-12" db="EMBL/GenBank/DDBJ databases">
        <title>Hemimetabolous genomes reveal molecular basis of termite eusociality.</title>
        <authorList>
            <person name="Harrison M.C."/>
            <person name="Jongepier E."/>
            <person name="Robertson H.M."/>
            <person name="Arning N."/>
            <person name="Bitard-Feildel T."/>
            <person name="Chao H."/>
            <person name="Childers C.P."/>
            <person name="Dinh H."/>
            <person name="Doddapaneni H."/>
            <person name="Dugan S."/>
            <person name="Gowin J."/>
            <person name="Greiner C."/>
            <person name="Han Y."/>
            <person name="Hu H."/>
            <person name="Hughes D.S.T."/>
            <person name="Huylmans A.-K."/>
            <person name="Kemena C."/>
            <person name="Kremer L.P.M."/>
            <person name="Lee S.L."/>
            <person name="Lopez-Ezquerra A."/>
            <person name="Mallet L."/>
            <person name="Monroy-Kuhn J.M."/>
            <person name="Moser A."/>
            <person name="Murali S.C."/>
            <person name="Muzny D.M."/>
            <person name="Otani S."/>
            <person name="Piulachs M.-D."/>
            <person name="Poelchau M."/>
            <person name="Qu J."/>
            <person name="Schaub F."/>
            <person name="Wada-Katsumata A."/>
            <person name="Worley K.C."/>
            <person name="Xie Q."/>
            <person name="Ylla G."/>
            <person name="Poulsen M."/>
            <person name="Gibbs R.A."/>
            <person name="Schal C."/>
            <person name="Richards S."/>
            <person name="Belles X."/>
            <person name="Korb J."/>
            <person name="Bornberg-Bauer E."/>
        </authorList>
    </citation>
    <scope>NUCLEOTIDE SEQUENCE [LARGE SCALE GENOMIC DNA]</scope>
    <source>
        <tissue evidence="9">Whole body</tissue>
    </source>
</reference>
<dbReference type="PROSITE" id="PS51421">
    <property type="entry name" value="RAS"/>
    <property type="match status" value="1"/>
</dbReference>
<dbReference type="Pfam" id="PF00071">
    <property type="entry name" value="Ras"/>
    <property type="match status" value="1"/>
</dbReference>
<protein>
    <submittedName>
        <fullName evidence="9">GTP-binding nuclear protein Ran</fullName>
    </submittedName>
</protein>
<sequence length="530" mass="60510">MLSISVGSVEDIMKYHLHYRKVNAWWVPCTLTDMNKMVHMQAASHFVQQFEGKGDAFLKSIVTTTETWVHYFIPESQQSSCKGFYSGRIPGTWTTINAARYVQTLHKLHRALRNKCPGRNIIILHNNASRLTLEAIAKMGWEVLPHSSYSPYLAPSDYHLFGFVKDQLCGQRFETREAMQKAVHHHKEKADDVVTLKLINLIAQCVALTSAIYYFGFWESATYNGKFSNISVNIAIAIFTVIVFVGVRAEATEQIKRMGCYPVIQQAMPMLKTGSKINEAVNMAQDPDMPTFKCVLVGDGGTGKTTFVKRHLTGEFEKKYVATLGVEVHPLVFHTNRGPIRFNVWDTAGQEKFGGLRDGYYIQGQCAIIMFDVTSRVTYKNVPNWHRDLVRVCENIPIVLCGNKVDIKDRKVKAKSIVFHRKKNLQYYDISAKSNYNFEKPFLWLARKLIGDPNLEFVAMPALVPPEVTMDPNWQLQIEKDLKVSEGCYLFCYIVHYLDKIMDLVLPYILGIIQLCVMCSLFQGVRKFLL</sequence>
<evidence type="ECO:0000313" key="10">
    <source>
        <dbReference type="Proteomes" id="UP000235965"/>
    </source>
</evidence>
<dbReference type="SMART" id="SM00176">
    <property type="entry name" value="RAN"/>
    <property type="match status" value="1"/>
</dbReference>
<dbReference type="GO" id="GO:0000054">
    <property type="term" value="P:ribosomal subunit export from nucleus"/>
    <property type="evidence" value="ECO:0007669"/>
    <property type="project" value="TreeGrafter"/>
</dbReference>
<dbReference type="CDD" id="cd00877">
    <property type="entry name" value="Ran"/>
    <property type="match status" value="1"/>
</dbReference>
<keyword evidence="8" id="KW-1133">Transmembrane helix</keyword>
<evidence type="ECO:0000256" key="8">
    <source>
        <dbReference type="SAM" id="Phobius"/>
    </source>
</evidence>
<keyword evidence="8" id="KW-0812">Transmembrane</keyword>
<dbReference type="InterPro" id="IPR036397">
    <property type="entry name" value="RNaseH_sf"/>
</dbReference>
<keyword evidence="3" id="KW-0813">Transport</keyword>
<feature type="transmembrane region" description="Helical" evidence="8">
    <location>
        <begin position="230"/>
        <end position="249"/>
    </location>
</feature>
<dbReference type="InterPro" id="IPR001806">
    <property type="entry name" value="Small_GTPase"/>
</dbReference>
<dbReference type="GO" id="GO:0005634">
    <property type="term" value="C:nucleus"/>
    <property type="evidence" value="ECO:0007669"/>
    <property type="project" value="UniProtKB-SubCell"/>
</dbReference>
<dbReference type="GO" id="GO:0005737">
    <property type="term" value="C:cytoplasm"/>
    <property type="evidence" value="ECO:0007669"/>
    <property type="project" value="TreeGrafter"/>
</dbReference>
<keyword evidence="8" id="KW-0472">Membrane</keyword>
<dbReference type="PANTHER" id="PTHR24071:SF0">
    <property type="entry name" value="GTP-BINDING NUCLEAR PROTEIN RAN"/>
    <property type="match status" value="1"/>
</dbReference>
<dbReference type="GO" id="GO:0005525">
    <property type="term" value="F:GTP binding"/>
    <property type="evidence" value="ECO:0007669"/>
    <property type="project" value="UniProtKB-KW"/>
</dbReference>
<dbReference type="InterPro" id="IPR002041">
    <property type="entry name" value="Ran_GTPase"/>
</dbReference>
<dbReference type="Proteomes" id="UP000235965">
    <property type="component" value="Unassembled WGS sequence"/>
</dbReference>
<dbReference type="AlphaFoldDB" id="A0A2J7QJE7"/>
<dbReference type="GO" id="GO:0003924">
    <property type="term" value="F:GTPase activity"/>
    <property type="evidence" value="ECO:0007669"/>
    <property type="project" value="InterPro"/>
</dbReference>
<dbReference type="GO" id="GO:0003676">
    <property type="term" value="F:nucleic acid binding"/>
    <property type="evidence" value="ECO:0007669"/>
    <property type="project" value="InterPro"/>
</dbReference>
<dbReference type="GO" id="GO:0006606">
    <property type="term" value="P:protein import into nucleus"/>
    <property type="evidence" value="ECO:0007669"/>
    <property type="project" value="TreeGrafter"/>
</dbReference>
<evidence type="ECO:0000256" key="5">
    <source>
        <dbReference type="ARBA" id="ARBA00022927"/>
    </source>
</evidence>
<comment type="subcellular location">
    <subcellularLocation>
        <location evidence="1">Nucleus</location>
    </subcellularLocation>
</comment>
<dbReference type="Gene3D" id="3.40.50.300">
    <property type="entry name" value="P-loop containing nucleotide triphosphate hydrolases"/>
    <property type="match status" value="1"/>
</dbReference>
<keyword evidence="7" id="KW-0539">Nucleus</keyword>
<dbReference type="NCBIfam" id="TIGR00231">
    <property type="entry name" value="small_GTP"/>
    <property type="match status" value="1"/>
</dbReference>